<reference evidence="1" key="1">
    <citation type="journal article" date="2023" name="Front. Microbiol.">
        <title>Phylogeography and host specificity of Pasteurellaceae pathogenic to sea-farmed fish in the north-east Atlantic.</title>
        <authorList>
            <person name="Gulla S."/>
            <person name="Colquhoun D.J."/>
            <person name="Olsen A.B."/>
            <person name="Spilsberg B."/>
            <person name="Lagesen K."/>
            <person name="Aakesson C.P."/>
            <person name="Strom S."/>
            <person name="Manji F."/>
            <person name="Birkbeck T.H."/>
            <person name="Nilsen H.K."/>
        </authorList>
    </citation>
    <scope>NUCLEOTIDE SEQUENCE</scope>
    <source>
        <strain evidence="1">TW16_20</strain>
    </source>
</reference>
<proteinExistence type="predicted"/>
<dbReference type="EMBL" id="JASAYQ010000017">
    <property type="protein sequence ID" value="MDP8173537.1"/>
    <property type="molecule type" value="Genomic_DNA"/>
</dbReference>
<gene>
    <name evidence="1" type="ORF">QJU93_09240</name>
</gene>
<sequence>MRRNLVIEATYLGYFEPYTEKEICSFVGKMMMDNQQIDIAKIMIFYRSMYKC</sequence>
<comment type="caution">
    <text evidence="1">The sequence shown here is derived from an EMBL/GenBank/DDBJ whole genome shotgun (WGS) entry which is preliminary data.</text>
</comment>
<dbReference type="AlphaFoldDB" id="A0AAJ6P1A6"/>
<dbReference type="RefSeq" id="WP_306375285.1">
    <property type="nucleotide sequence ID" value="NZ_JASAYL010000014.1"/>
</dbReference>
<name>A0AAJ6P1A6_9PAST</name>
<protein>
    <submittedName>
        <fullName evidence="1">Uncharacterized protein</fullName>
    </submittedName>
</protein>
<evidence type="ECO:0000313" key="2">
    <source>
        <dbReference type="Proteomes" id="UP001236239"/>
    </source>
</evidence>
<accession>A0AAJ6P1A6</accession>
<dbReference type="Proteomes" id="UP001236239">
    <property type="component" value="Unassembled WGS sequence"/>
</dbReference>
<evidence type="ECO:0000313" key="1">
    <source>
        <dbReference type="EMBL" id="MDP8173537.1"/>
    </source>
</evidence>
<organism evidence="1 2">
    <name type="scientific">Phocoenobacter skyensis</name>
    <dbReference type="NCBI Taxonomy" id="97481"/>
    <lineage>
        <taxon>Bacteria</taxon>
        <taxon>Pseudomonadati</taxon>
        <taxon>Pseudomonadota</taxon>
        <taxon>Gammaproteobacteria</taxon>
        <taxon>Pasteurellales</taxon>
        <taxon>Pasteurellaceae</taxon>
        <taxon>Phocoenobacter</taxon>
    </lineage>
</organism>